<feature type="coiled-coil region" evidence="1">
    <location>
        <begin position="61"/>
        <end position="109"/>
    </location>
</feature>
<dbReference type="OrthoDB" id="6108017at2759"/>
<dbReference type="AlphaFoldDB" id="A0A0C2FCW2"/>
<dbReference type="Proteomes" id="UP000054047">
    <property type="component" value="Unassembled WGS sequence"/>
</dbReference>
<keyword evidence="4" id="KW-1185">Reference proteome</keyword>
<dbReference type="Gene3D" id="1.20.5.370">
    <property type="match status" value="1"/>
</dbReference>
<feature type="non-terminal residue" evidence="3">
    <location>
        <position position="1"/>
    </location>
</feature>
<name>A0A0C2FCW2_9BILA</name>
<organism evidence="3 4">
    <name type="scientific">Ancylostoma duodenale</name>
    <dbReference type="NCBI Taxonomy" id="51022"/>
    <lineage>
        <taxon>Eukaryota</taxon>
        <taxon>Metazoa</taxon>
        <taxon>Ecdysozoa</taxon>
        <taxon>Nematoda</taxon>
        <taxon>Chromadorea</taxon>
        <taxon>Rhabditida</taxon>
        <taxon>Rhabditina</taxon>
        <taxon>Rhabditomorpha</taxon>
        <taxon>Strongyloidea</taxon>
        <taxon>Ancylostomatidae</taxon>
        <taxon>Ancylostomatinae</taxon>
        <taxon>Ancylostoma</taxon>
    </lineage>
</organism>
<gene>
    <name evidence="3" type="ORF">ANCDUO_27148</name>
</gene>
<keyword evidence="1" id="KW-0175">Coiled coil</keyword>
<evidence type="ECO:0000256" key="1">
    <source>
        <dbReference type="SAM" id="Coils"/>
    </source>
</evidence>
<evidence type="ECO:0000256" key="2">
    <source>
        <dbReference type="SAM" id="MobiDB-lite"/>
    </source>
</evidence>
<protein>
    <recommendedName>
        <fullName evidence="5">Myosin tail domain-containing protein</fullName>
    </recommendedName>
</protein>
<dbReference type="InterPro" id="IPR014751">
    <property type="entry name" value="XRCC4-like_C"/>
</dbReference>
<dbReference type="SUPFAM" id="SSF90257">
    <property type="entry name" value="Myosin rod fragments"/>
    <property type="match status" value="1"/>
</dbReference>
<feature type="region of interest" description="Disordered" evidence="2">
    <location>
        <begin position="1"/>
        <end position="42"/>
    </location>
</feature>
<sequence length="120" mass="13462">GRVEGVEGAGGGVSDPFRNRKTPPGEGTHTNLEEEFENTRKNHHRALESMQASLESESRGRAELLRLKKKLESDINELEIALDHANKANTDAQKNMKKYQDSARDLQVMNQPDFASIFKV</sequence>
<reference evidence="3 4" key="1">
    <citation type="submission" date="2013-12" db="EMBL/GenBank/DDBJ databases">
        <title>Draft genome of the parsitic nematode Ancylostoma duodenale.</title>
        <authorList>
            <person name="Mitreva M."/>
        </authorList>
    </citation>
    <scope>NUCLEOTIDE SEQUENCE [LARGE SCALE GENOMIC DNA]</scope>
    <source>
        <strain evidence="3 4">Zhejiang</strain>
    </source>
</reference>
<dbReference type="EMBL" id="KN791744">
    <property type="protein sequence ID" value="KIH42861.1"/>
    <property type="molecule type" value="Genomic_DNA"/>
</dbReference>
<evidence type="ECO:0000313" key="4">
    <source>
        <dbReference type="Proteomes" id="UP000054047"/>
    </source>
</evidence>
<accession>A0A0C2FCW2</accession>
<proteinExistence type="predicted"/>
<evidence type="ECO:0008006" key="5">
    <source>
        <dbReference type="Google" id="ProtNLM"/>
    </source>
</evidence>
<evidence type="ECO:0000313" key="3">
    <source>
        <dbReference type="EMBL" id="KIH42861.1"/>
    </source>
</evidence>